<keyword evidence="11" id="KW-1185">Reference proteome</keyword>
<dbReference type="GO" id="GO:0016020">
    <property type="term" value="C:membrane"/>
    <property type="evidence" value="ECO:0007669"/>
    <property type="project" value="UniProtKB-SubCell"/>
</dbReference>
<evidence type="ECO:0000256" key="8">
    <source>
        <dbReference type="SAM" id="MobiDB-lite"/>
    </source>
</evidence>
<keyword evidence="6" id="KW-0472">Membrane</keyword>
<dbReference type="InterPro" id="IPR036116">
    <property type="entry name" value="FN3_sf"/>
</dbReference>
<feature type="domain" description="Fibronectin type-III" evidence="9">
    <location>
        <begin position="65"/>
        <end position="159"/>
    </location>
</feature>
<feature type="non-terminal residue" evidence="10">
    <location>
        <position position="1"/>
    </location>
</feature>
<dbReference type="PROSITE" id="PS50853">
    <property type="entry name" value="FN3"/>
    <property type="match status" value="3"/>
</dbReference>
<dbReference type="SMART" id="SM00060">
    <property type="entry name" value="FN3"/>
    <property type="match status" value="2"/>
</dbReference>
<comment type="caution">
    <text evidence="10">The sequence shown here is derived from an EMBL/GenBank/DDBJ whole genome shotgun (WGS) entry which is preliminary data.</text>
</comment>
<proteinExistence type="predicted"/>
<accession>A0AAV2RAQ4</accession>
<dbReference type="FunFam" id="2.60.40.10:FF:000093">
    <property type="entry name" value="Down syndrome cell adhesion molecule, isoform B"/>
    <property type="match status" value="1"/>
</dbReference>
<evidence type="ECO:0000256" key="1">
    <source>
        <dbReference type="ARBA" id="ARBA00004370"/>
    </source>
</evidence>
<feature type="domain" description="Fibronectin type-III" evidence="9">
    <location>
        <begin position="1"/>
        <end position="60"/>
    </location>
</feature>
<feature type="domain" description="Fibronectin type-III" evidence="9">
    <location>
        <begin position="163"/>
        <end position="256"/>
    </location>
</feature>
<keyword evidence="7" id="KW-1015">Disulfide bond</keyword>
<dbReference type="InterPro" id="IPR003961">
    <property type="entry name" value="FN3_dom"/>
</dbReference>
<keyword evidence="2" id="KW-0812">Transmembrane</keyword>
<dbReference type="Gene3D" id="2.60.40.10">
    <property type="entry name" value="Immunoglobulins"/>
    <property type="match status" value="3"/>
</dbReference>
<dbReference type="Proteomes" id="UP001497623">
    <property type="component" value="Unassembled WGS sequence"/>
</dbReference>
<evidence type="ECO:0000256" key="5">
    <source>
        <dbReference type="ARBA" id="ARBA00022989"/>
    </source>
</evidence>
<dbReference type="InterPro" id="IPR013783">
    <property type="entry name" value="Ig-like_fold"/>
</dbReference>
<protein>
    <recommendedName>
        <fullName evidence="9">Fibronectin type-III domain-containing protein</fullName>
    </recommendedName>
</protein>
<evidence type="ECO:0000313" key="10">
    <source>
        <dbReference type="EMBL" id="CAL4117640.1"/>
    </source>
</evidence>
<reference evidence="10 11" key="1">
    <citation type="submission" date="2024-05" db="EMBL/GenBank/DDBJ databases">
        <authorList>
            <person name="Wallberg A."/>
        </authorList>
    </citation>
    <scope>NUCLEOTIDE SEQUENCE [LARGE SCALE GENOMIC DNA]</scope>
</reference>
<feature type="non-terminal residue" evidence="10">
    <location>
        <position position="272"/>
    </location>
</feature>
<dbReference type="CDD" id="cd00063">
    <property type="entry name" value="FN3"/>
    <property type="match status" value="3"/>
</dbReference>
<dbReference type="AlphaFoldDB" id="A0AAV2RAQ4"/>
<keyword evidence="3" id="KW-0732">Signal</keyword>
<sequence length="272" mass="28674">SDGESGAYNFTTVGVDGSGLTSATLAGLQPYTRYSVVLQAFNSKGAGPASLPKHGETMQEKPSAPPDRVKCESLTSESLLVTWSRPPQRFTNGLIINYRVIYYNSGEQGAQRGSVLSEGFRATLSSLHPWTNYSVAVAAATQAGEGVASTPVLCTTDQDVPSAPAGIKAVPSGPRSVVISWAAPQRSQGQLTQYTLHWLPVGTRGASQTRRLQPSVNHHSIADLKQSSYEVWVTASTNIGEGPSSSKAVVTPSHKVSAGVWSVGSNMTAAWK</sequence>
<feature type="region of interest" description="Disordered" evidence="8">
    <location>
        <begin position="48"/>
        <end position="69"/>
    </location>
</feature>
<evidence type="ECO:0000256" key="2">
    <source>
        <dbReference type="ARBA" id="ARBA00022692"/>
    </source>
</evidence>
<dbReference type="Pfam" id="PF00041">
    <property type="entry name" value="fn3"/>
    <property type="match status" value="2"/>
</dbReference>
<organism evidence="10 11">
    <name type="scientific">Meganyctiphanes norvegica</name>
    <name type="common">Northern krill</name>
    <name type="synonym">Thysanopoda norvegica</name>
    <dbReference type="NCBI Taxonomy" id="48144"/>
    <lineage>
        <taxon>Eukaryota</taxon>
        <taxon>Metazoa</taxon>
        <taxon>Ecdysozoa</taxon>
        <taxon>Arthropoda</taxon>
        <taxon>Crustacea</taxon>
        <taxon>Multicrustacea</taxon>
        <taxon>Malacostraca</taxon>
        <taxon>Eumalacostraca</taxon>
        <taxon>Eucarida</taxon>
        <taxon>Euphausiacea</taxon>
        <taxon>Euphausiidae</taxon>
        <taxon>Meganyctiphanes</taxon>
    </lineage>
</organism>
<evidence type="ECO:0000256" key="7">
    <source>
        <dbReference type="ARBA" id="ARBA00023157"/>
    </source>
</evidence>
<evidence type="ECO:0000313" key="11">
    <source>
        <dbReference type="Proteomes" id="UP001497623"/>
    </source>
</evidence>
<dbReference type="PANTHER" id="PTHR44170:SF56">
    <property type="entry name" value="FIBRONECTIN TYPE-III DOMAIN-CONTAINING PROTEIN"/>
    <property type="match status" value="1"/>
</dbReference>
<keyword evidence="5" id="KW-1133">Transmembrane helix</keyword>
<name>A0AAV2RAQ4_MEGNR</name>
<dbReference type="PANTHER" id="PTHR44170">
    <property type="entry name" value="PROTEIN SIDEKICK"/>
    <property type="match status" value="1"/>
</dbReference>
<comment type="subcellular location">
    <subcellularLocation>
        <location evidence="1">Membrane</location>
    </subcellularLocation>
</comment>
<gene>
    <name evidence="10" type="ORF">MNOR_LOCUS21250</name>
</gene>
<evidence type="ECO:0000259" key="9">
    <source>
        <dbReference type="PROSITE" id="PS50853"/>
    </source>
</evidence>
<evidence type="ECO:0000256" key="6">
    <source>
        <dbReference type="ARBA" id="ARBA00023136"/>
    </source>
</evidence>
<evidence type="ECO:0000256" key="3">
    <source>
        <dbReference type="ARBA" id="ARBA00022729"/>
    </source>
</evidence>
<dbReference type="EMBL" id="CAXKWB010016995">
    <property type="protein sequence ID" value="CAL4117640.1"/>
    <property type="molecule type" value="Genomic_DNA"/>
</dbReference>
<dbReference type="SUPFAM" id="SSF49265">
    <property type="entry name" value="Fibronectin type III"/>
    <property type="match status" value="2"/>
</dbReference>
<keyword evidence="4" id="KW-0677">Repeat</keyword>
<evidence type="ECO:0000256" key="4">
    <source>
        <dbReference type="ARBA" id="ARBA00022737"/>
    </source>
</evidence>
<dbReference type="GO" id="GO:0098609">
    <property type="term" value="P:cell-cell adhesion"/>
    <property type="evidence" value="ECO:0007669"/>
    <property type="project" value="TreeGrafter"/>
</dbReference>